<dbReference type="CDD" id="cd03709">
    <property type="entry name" value="lepA_C"/>
    <property type="match status" value="1"/>
</dbReference>
<dbReference type="Gene3D" id="3.30.70.2570">
    <property type="entry name" value="Elongation factor 4, C-terminal domain"/>
    <property type="match status" value="1"/>
</dbReference>
<dbReference type="NCBIfam" id="TIGR01393">
    <property type="entry name" value="lepA"/>
    <property type="match status" value="1"/>
</dbReference>
<comment type="caution">
    <text evidence="10">The sequence shown here is derived from an EMBL/GenBank/DDBJ whole genome shotgun (WGS) entry which is preliminary data.</text>
</comment>
<dbReference type="GO" id="GO:0097177">
    <property type="term" value="F:mitochondrial ribosome binding"/>
    <property type="evidence" value="ECO:0007669"/>
    <property type="project" value="TreeGrafter"/>
</dbReference>
<dbReference type="FunFam" id="3.30.70.240:FF:000007">
    <property type="entry name" value="Translation factor GUF1, mitochondrial"/>
    <property type="match status" value="1"/>
</dbReference>
<dbReference type="Gene3D" id="2.40.30.10">
    <property type="entry name" value="Translation factors"/>
    <property type="match status" value="1"/>
</dbReference>
<dbReference type="InterPro" id="IPR000640">
    <property type="entry name" value="EFG_V-like"/>
</dbReference>
<dbReference type="GO" id="GO:0006412">
    <property type="term" value="P:translation"/>
    <property type="evidence" value="ECO:0007669"/>
    <property type="project" value="UniProtKB-KW"/>
</dbReference>
<comment type="function">
    <text evidence="8">Promotes mitochondrial protein synthesis. May act as a fidelity factor of the translation reaction, by catalyzing a one-codon backward translocation of tRNAs on improperly translocated ribosomes. Binds to mitochondrial ribosomes in a GTP-dependent manner.</text>
</comment>
<dbReference type="SMART" id="SM00838">
    <property type="entry name" value="EFG_C"/>
    <property type="match status" value="1"/>
</dbReference>
<dbReference type="AlphaFoldDB" id="A0AAN8S8G2"/>
<keyword evidence="4 8" id="KW-0378">Hydrolase</keyword>
<dbReference type="FunFam" id="3.30.70.870:FF:000004">
    <property type="entry name" value="Translation factor GUF1, mitochondrial"/>
    <property type="match status" value="1"/>
</dbReference>
<dbReference type="Gene3D" id="3.30.70.240">
    <property type="match status" value="1"/>
</dbReference>
<keyword evidence="8" id="KW-0648">Protein biosynthesis</keyword>
<dbReference type="InterPro" id="IPR005225">
    <property type="entry name" value="Small_GTP-bd"/>
</dbReference>
<comment type="catalytic activity">
    <reaction evidence="8">
        <text>GTP + H2O = GDP + phosphate + H(+)</text>
        <dbReference type="Rhea" id="RHEA:19669"/>
        <dbReference type="ChEBI" id="CHEBI:15377"/>
        <dbReference type="ChEBI" id="CHEBI:15378"/>
        <dbReference type="ChEBI" id="CHEBI:37565"/>
        <dbReference type="ChEBI" id="CHEBI:43474"/>
        <dbReference type="ChEBI" id="CHEBI:58189"/>
        <dbReference type="EC" id="3.6.5.n1"/>
    </reaction>
</comment>
<feature type="binding site" evidence="8">
    <location>
        <begin position="70"/>
        <end position="77"/>
    </location>
    <ligand>
        <name>GTP</name>
        <dbReference type="ChEBI" id="CHEBI:37565"/>
    </ligand>
</feature>
<dbReference type="InterPro" id="IPR009000">
    <property type="entry name" value="Transl_B-barrel_sf"/>
</dbReference>
<protein>
    <recommendedName>
        <fullName evidence="8">Translation factor GUF1 homolog, mitochondrial</fullName>
        <ecNumber evidence="8">3.6.5.n1</ecNumber>
    </recommendedName>
    <alternativeName>
        <fullName evidence="8">Elongation factor 4 homolog</fullName>
        <shortName evidence="8">EF-4</shortName>
    </alternativeName>
    <alternativeName>
        <fullName evidence="8">GTPase GUF1 homolog</fullName>
    </alternativeName>
    <alternativeName>
        <fullName evidence="8">Ribosomal back-translocase</fullName>
    </alternativeName>
</protein>
<keyword evidence="6 8" id="KW-0342">GTP-binding</keyword>
<dbReference type="GO" id="GO:0045727">
    <property type="term" value="P:positive regulation of translation"/>
    <property type="evidence" value="ECO:0007669"/>
    <property type="project" value="UniProtKB-UniRule"/>
</dbReference>
<evidence type="ECO:0000256" key="8">
    <source>
        <dbReference type="HAMAP-Rule" id="MF_03137"/>
    </source>
</evidence>
<feature type="domain" description="Tr-type G" evidence="9">
    <location>
        <begin position="61"/>
        <end position="242"/>
    </location>
</feature>
<dbReference type="GO" id="GO:0005743">
    <property type="term" value="C:mitochondrial inner membrane"/>
    <property type="evidence" value="ECO:0007669"/>
    <property type="project" value="UniProtKB-SubCell"/>
</dbReference>
<keyword evidence="7 8" id="KW-0472">Membrane</keyword>
<dbReference type="InterPro" id="IPR006297">
    <property type="entry name" value="EF-4"/>
</dbReference>
<feature type="binding site" evidence="8">
    <location>
        <begin position="135"/>
        <end position="139"/>
    </location>
    <ligand>
        <name>GTP</name>
        <dbReference type="ChEBI" id="CHEBI:37565"/>
    </ligand>
</feature>
<evidence type="ECO:0000313" key="11">
    <source>
        <dbReference type="Proteomes" id="UP001372834"/>
    </source>
</evidence>
<dbReference type="SUPFAM" id="SSF50447">
    <property type="entry name" value="Translation proteins"/>
    <property type="match status" value="1"/>
</dbReference>
<dbReference type="PANTHER" id="PTHR43512">
    <property type="entry name" value="TRANSLATION FACTOR GUF1-RELATED"/>
    <property type="match status" value="1"/>
</dbReference>
<dbReference type="NCBIfam" id="TIGR00231">
    <property type="entry name" value="small_GTP"/>
    <property type="match status" value="1"/>
</dbReference>
<comment type="similarity">
    <text evidence="8">Belongs to the GTP-binding elongation factor family. LepA subfamily.</text>
</comment>
<dbReference type="PANTHER" id="PTHR43512:SF7">
    <property type="entry name" value="TRANSLATION FACTOR GUF1, MITOCHONDRIAL"/>
    <property type="match status" value="1"/>
</dbReference>
<comment type="similarity">
    <text evidence="1">Belongs to the TRAFAC class translation factor GTPase superfamily. Classic translation factor GTPase family. LepA subfamily.</text>
</comment>
<keyword evidence="2 8" id="KW-0547">Nucleotide-binding</keyword>
<comment type="subcellular location">
    <subcellularLocation>
        <location evidence="8">Mitochondrion inner membrane</location>
        <topology evidence="8">Peripheral membrane protein</topology>
        <orientation evidence="8">Matrix side</orientation>
    </subcellularLocation>
</comment>
<evidence type="ECO:0000256" key="4">
    <source>
        <dbReference type="ARBA" id="ARBA00022801"/>
    </source>
</evidence>
<dbReference type="Gene3D" id="3.40.50.300">
    <property type="entry name" value="P-loop containing nucleotide triphosphate hydrolases"/>
    <property type="match status" value="1"/>
</dbReference>
<dbReference type="GO" id="GO:0005759">
    <property type="term" value="C:mitochondrial matrix"/>
    <property type="evidence" value="ECO:0007669"/>
    <property type="project" value="UniProtKB-UniRule"/>
</dbReference>
<dbReference type="PRINTS" id="PR00315">
    <property type="entry name" value="ELONGATNFCT"/>
</dbReference>
<evidence type="ECO:0000256" key="7">
    <source>
        <dbReference type="ARBA" id="ARBA00023136"/>
    </source>
</evidence>
<dbReference type="EC" id="3.6.5.n1" evidence="8"/>
<dbReference type="FunFam" id="3.30.70.2570:FF:000001">
    <property type="entry name" value="Translation factor GUF1, mitochondrial"/>
    <property type="match status" value="1"/>
</dbReference>
<dbReference type="CDD" id="cd16260">
    <property type="entry name" value="EF4_III"/>
    <property type="match status" value="1"/>
</dbReference>
<dbReference type="Gene3D" id="3.30.70.870">
    <property type="entry name" value="Elongation Factor G (Translational Gtpase), domain 3"/>
    <property type="match status" value="1"/>
</dbReference>
<evidence type="ECO:0000313" key="10">
    <source>
        <dbReference type="EMBL" id="KAK6623402.1"/>
    </source>
</evidence>
<dbReference type="Pfam" id="PF00679">
    <property type="entry name" value="EFG_C"/>
    <property type="match status" value="1"/>
</dbReference>
<keyword evidence="5 8" id="KW-0496">Mitochondrion</keyword>
<keyword evidence="3 8" id="KW-0999">Mitochondrion inner membrane</keyword>
<dbReference type="InterPro" id="IPR035654">
    <property type="entry name" value="LepA_IV"/>
</dbReference>
<dbReference type="InterPro" id="IPR035647">
    <property type="entry name" value="EFG_III/V"/>
</dbReference>
<dbReference type="InterPro" id="IPR000795">
    <property type="entry name" value="T_Tr_GTP-bd_dom"/>
</dbReference>
<dbReference type="SUPFAM" id="SSF52540">
    <property type="entry name" value="P-loop containing nucleoside triphosphate hydrolases"/>
    <property type="match status" value="1"/>
</dbReference>
<dbReference type="InterPro" id="IPR038363">
    <property type="entry name" value="LepA_C_sf"/>
</dbReference>
<evidence type="ECO:0000259" key="9">
    <source>
        <dbReference type="PROSITE" id="PS51722"/>
    </source>
</evidence>
<reference evidence="10 11" key="1">
    <citation type="submission" date="2023-10" db="EMBL/GenBank/DDBJ databases">
        <title>Genomes of two closely related lineages of the louse Polyplax serrata with different host specificities.</title>
        <authorList>
            <person name="Martinu J."/>
            <person name="Tarabai H."/>
            <person name="Stefka J."/>
            <person name="Hypsa V."/>
        </authorList>
    </citation>
    <scope>NUCLEOTIDE SEQUENCE [LARGE SCALE GENOMIC DNA]</scope>
    <source>
        <strain evidence="10">HR10_N</strain>
    </source>
</reference>
<dbReference type="HAMAP" id="MF_00071">
    <property type="entry name" value="LepA"/>
    <property type="match status" value="1"/>
</dbReference>
<dbReference type="SUPFAM" id="SSF54980">
    <property type="entry name" value="EF-G C-terminal domain-like"/>
    <property type="match status" value="2"/>
</dbReference>
<dbReference type="CDD" id="cd01890">
    <property type="entry name" value="LepA"/>
    <property type="match status" value="1"/>
</dbReference>
<dbReference type="GO" id="GO:0005525">
    <property type="term" value="F:GTP binding"/>
    <property type="evidence" value="ECO:0007669"/>
    <property type="project" value="UniProtKB-UniRule"/>
</dbReference>
<dbReference type="Proteomes" id="UP001372834">
    <property type="component" value="Unassembled WGS sequence"/>
</dbReference>
<accession>A0AAN8S8G2</accession>
<evidence type="ECO:0000256" key="5">
    <source>
        <dbReference type="ARBA" id="ARBA00023128"/>
    </source>
</evidence>
<gene>
    <name evidence="10" type="ORF">RUM43_009254</name>
</gene>
<dbReference type="InterPro" id="IPR013842">
    <property type="entry name" value="LepA_CTD"/>
</dbReference>
<name>A0AAN8S8G2_POLSC</name>
<evidence type="ECO:0000256" key="1">
    <source>
        <dbReference type="ARBA" id="ARBA00005454"/>
    </source>
</evidence>
<dbReference type="GO" id="GO:0003924">
    <property type="term" value="F:GTPase activity"/>
    <property type="evidence" value="ECO:0007669"/>
    <property type="project" value="UniProtKB-UniRule"/>
</dbReference>
<evidence type="ECO:0000256" key="6">
    <source>
        <dbReference type="ARBA" id="ARBA00023134"/>
    </source>
</evidence>
<dbReference type="FunFam" id="2.40.30.10:FF:000015">
    <property type="entry name" value="Translation factor GUF1, mitochondrial"/>
    <property type="match status" value="1"/>
</dbReference>
<dbReference type="PROSITE" id="PS51722">
    <property type="entry name" value="G_TR_2"/>
    <property type="match status" value="1"/>
</dbReference>
<evidence type="ECO:0000256" key="3">
    <source>
        <dbReference type="ARBA" id="ARBA00022792"/>
    </source>
</evidence>
<sequence length="659" mass="74717">MTINWWKEVQFAGRKMLRCIAKHIIPIVKRRYPVINFNQLRFLTRGEFHYSKEAQEAFPLERIRNFCIIAHVDHGKSTLADRLLELTGSIAESKENKQVLDRLPVEKQRGITVKAVTASLKYTYDNNDYLLNLIDTPGHVDFSNEVSRSLYACQGVILLVDANQGVQAQTIANFYSAFVLELTIIPVLNKIDLPKAQPEVVAKELETLFGFDSSSIRKISAKTGQGVEDLLRTIIEEVPPPKVSRDPPFKALLIDSWFDKFRGAILFIYVASGQVKPGDEIKSFKNNKTYLVKSTGLLKPEEEPVNMLAAGQVGVIGCNMRTAKMAFIGDTLYASNATVEPLQSFDASKPMVFAGLFPRDQSEYQDLSSALEKLTLNDPSVTVTEESSPALGLGWRLGFLGLLHLDVFRQRLEQEYDADTVLTAPSVPYRVKFKETKKEKGREVEIRNPTHYPDDPHAVEETSEPMVLATIITPVKHYAEVVEECMSRRGREENATPLDSDRIMLKFHIPLSEIMFDFHDKLKSLSSGYASFDYEDSGYERAPLRKIKILLNGKEVEELTVLAHVDRAEETARTLVRKLEELIPRQQVQIAIQAAVGGTIIARRTLKAYRKDVTAKLYGGDVTRRQKLLAYQREGKKRMRMFTNIQIEKDTFIEVLRKN</sequence>
<dbReference type="InterPro" id="IPR027417">
    <property type="entry name" value="P-loop_NTPase"/>
</dbReference>
<dbReference type="Pfam" id="PF06421">
    <property type="entry name" value="LepA_C"/>
    <property type="match status" value="1"/>
</dbReference>
<dbReference type="EMBL" id="JAWJWE010000038">
    <property type="protein sequence ID" value="KAK6623402.1"/>
    <property type="molecule type" value="Genomic_DNA"/>
</dbReference>
<dbReference type="Pfam" id="PF00009">
    <property type="entry name" value="GTP_EFTU"/>
    <property type="match status" value="1"/>
</dbReference>
<evidence type="ECO:0000256" key="2">
    <source>
        <dbReference type="ARBA" id="ARBA00022741"/>
    </source>
</evidence>
<organism evidence="10 11">
    <name type="scientific">Polyplax serrata</name>
    <name type="common">Common mouse louse</name>
    <dbReference type="NCBI Taxonomy" id="468196"/>
    <lineage>
        <taxon>Eukaryota</taxon>
        <taxon>Metazoa</taxon>
        <taxon>Ecdysozoa</taxon>
        <taxon>Arthropoda</taxon>
        <taxon>Hexapoda</taxon>
        <taxon>Insecta</taxon>
        <taxon>Pterygota</taxon>
        <taxon>Neoptera</taxon>
        <taxon>Paraneoptera</taxon>
        <taxon>Psocodea</taxon>
        <taxon>Troctomorpha</taxon>
        <taxon>Phthiraptera</taxon>
        <taxon>Anoplura</taxon>
        <taxon>Polyplacidae</taxon>
        <taxon>Polyplax</taxon>
    </lineage>
</organism>
<proteinExistence type="inferred from homology"/>
<feature type="binding site" evidence="8">
    <location>
        <begin position="189"/>
        <end position="192"/>
    </location>
    <ligand>
        <name>GTP</name>
        <dbReference type="ChEBI" id="CHEBI:37565"/>
    </ligand>
</feature>
<dbReference type="FunFam" id="3.40.50.300:FF:000078">
    <property type="entry name" value="Elongation factor 4"/>
    <property type="match status" value="1"/>
</dbReference>